<dbReference type="EMBL" id="UINC01001008">
    <property type="protein sequence ID" value="SUZ67313.1"/>
    <property type="molecule type" value="Genomic_DNA"/>
</dbReference>
<organism evidence="1">
    <name type="scientific">marine metagenome</name>
    <dbReference type="NCBI Taxonomy" id="408172"/>
    <lineage>
        <taxon>unclassified sequences</taxon>
        <taxon>metagenomes</taxon>
        <taxon>ecological metagenomes</taxon>
    </lineage>
</organism>
<evidence type="ECO:0000313" key="1">
    <source>
        <dbReference type="EMBL" id="SUZ67313.1"/>
    </source>
</evidence>
<reference evidence="1" key="1">
    <citation type="submission" date="2018-05" db="EMBL/GenBank/DDBJ databases">
        <authorList>
            <person name="Lanie J.A."/>
            <person name="Ng W.-L."/>
            <person name="Kazmierczak K.M."/>
            <person name="Andrzejewski T.M."/>
            <person name="Davidsen T.M."/>
            <person name="Wayne K.J."/>
            <person name="Tettelin H."/>
            <person name="Glass J.I."/>
            <person name="Rusch D."/>
            <person name="Podicherti R."/>
            <person name="Tsui H.-C.T."/>
            <person name="Winkler M.E."/>
        </authorList>
    </citation>
    <scope>NUCLEOTIDE SEQUENCE</scope>
</reference>
<sequence length="29" mass="3185">MLSGSIGLFEPMNGCYLTFHLINSKVRGV</sequence>
<proteinExistence type="predicted"/>
<accession>A0A381PPC8</accession>
<name>A0A381PPC8_9ZZZZ</name>
<protein>
    <submittedName>
        <fullName evidence="1">Uncharacterized protein</fullName>
    </submittedName>
</protein>
<dbReference type="AlphaFoldDB" id="A0A381PPC8"/>
<gene>
    <name evidence="1" type="ORF">METZ01_LOCUS20167</name>
</gene>